<feature type="region of interest" description="Disordered" evidence="2">
    <location>
        <begin position="449"/>
        <end position="469"/>
    </location>
</feature>
<protein>
    <submittedName>
        <fullName evidence="6">Chromosome undetermined SCAF24437, whole genome shotgun sequence</fullName>
    </submittedName>
    <submittedName>
        <fullName evidence="7">Cnksr family member 3</fullName>
    </submittedName>
</protein>
<dbReference type="Pfam" id="PF00536">
    <property type="entry name" value="SAM_1"/>
    <property type="match status" value="1"/>
</dbReference>
<feature type="non-terminal residue" evidence="6">
    <location>
        <position position="1"/>
    </location>
</feature>
<dbReference type="PROSITE" id="PS50105">
    <property type="entry name" value="SAM_DOMAIN"/>
    <property type="match status" value="1"/>
</dbReference>
<dbReference type="InterPro" id="IPR036034">
    <property type="entry name" value="PDZ_sf"/>
</dbReference>
<dbReference type="STRING" id="99883.ENSTNIP00000023071"/>
<evidence type="ECO:0000256" key="2">
    <source>
        <dbReference type="SAM" id="MobiDB-lite"/>
    </source>
</evidence>
<reference evidence="6 8" key="1">
    <citation type="journal article" date="2004" name="Nature">
        <title>Genome duplication in the teleost fish Tetraodon nigroviridis reveals the early vertebrate proto-karyotype.</title>
        <authorList>
            <person name="Jaillon O."/>
            <person name="Aury J.-M."/>
            <person name="Brunet F."/>
            <person name="Petit J.-L."/>
            <person name="Stange-Thomann N."/>
            <person name="Mauceli E."/>
            <person name="Bouneau L."/>
            <person name="Fischer C."/>
            <person name="Ozouf-Costaz C."/>
            <person name="Bernot A."/>
            <person name="Nicaud S."/>
            <person name="Jaffe D."/>
            <person name="Fisher S."/>
            <person name="Lutfalla G."/>
            <person name="Dossat C."/>
            <person name="Segurens B."/>
            <person name="Dasilva C."/>
            <person name="Salanoubat M."/>
            <person name="Levy M."/>
            <person name="Boudet N."/>
            <person name="Castellano S."/>
            <person name="Anthouard V."/>
            <person name="Jubin C."/>
            <person name="Castelli V."/>
            <person name="Katinka M."/>
            <person name="Vacherie B."/>
            <person name="Biemont C."/>
            <person name="Skalli Z."/>
            <person name="Cattolico L."/>
            <person name="Poulain J."/>
            <person name="De Berardinis V."/>
            <person name="Cruaud C."/>
            <person name="Duprat S."/>
            <person name="Brottier P."/>
            <person name="Coutanceau J.-P."/>
            <person name="Gouzy J."/>
            <person name="Parra G."/>
            <person name="Lardier G."/>
            <person name="Chapple C."/>
            <person name="McKernan K.J."/>
            <person name="McEwan P."/>
            <person name="Bosak S."/>
            <person name="Kellis M."/>
            <person name="Volff J.-N."/>
            <person name="Guigo R."/>
            <person name="Zody M.C."/>
            <person name="Mesirov J."/>
            <person name="Lindblad-Toh K."/>
            <person name="Birren B."/>
            <person name="Nusbaum C."/>
            <person name="Kahn D."/>
            <person name="Robinson-Rechavi M."/>
            <person name="Laudet V."/>
            <person name="Schachter V."/>
            <person name="Quetier F."/>
            <person name="Saurin W."/>
            <person name="Scarpelli C."/>
            <person name="Wincker P."/>
            <person name="Lander E.S."/>
            <person name="Weissenbach J."/>
            <person name="Roest Crollius H."/>
        </authorList>
    </citation>
    <scope>NUCLEOTIDE SEQUENCE [LARGE SCALE GENOMIC DNA]</scope>
</reference>
<evidence type="ECO:0000313" key="7">
    <source>
        <dbReference type="Ensembl" id="ENSTNIP00000023071.1"/>
    </source>
</evidence>
<dbReference type="InterPro" id="IPR001478">
    <property type="entry name" value="PDZ"/>
</dbReference>
<dbReference type="FunFam" id="2.30.42.10:FF:000060">
    <property type="entry name" value="Connector enhancer of kinase suppressor of Ras 2"/>
    <property type="match status" value="1"/>
</dbReference>
<evidence type="ECO:0000313" key="8">
    <source>
        <dbReference type="Proteomes" id="UP000007303"/>
    </source>
</evidence>
<dbReference type="OrthoDB" id="74412at2759"/>
<name>Q4RA58_TETNG</name>
<keyword evidence="8" id="KW-1185">Reference proteome</keyword>
<dbReference type="CDD" id="cd06748">
    <property type="entry name" value="PDZ_CNK1_2_3-like"/>
    <property type="match status" value="1"/>
</dbReference>
<proteinExistence type="inferred from homology"/>
<dbReference type="Pfam" id="PF10534">
    <property type="entry name" value="CRIC_ras_sig"/>
    <property type="match status" value="1"/>
</dbReference>
<dbReference type="SUPFAM" id="SSF47769">
    <property type="entry name" value="SAM/Pointed domain"/>
    <property type="match status" value="1"/>
</dbReference>
<dbReference type="HOGENOM" id="CLU_583386_0_0_1"/>
<dbReference type="AlphaFoldDB" id="Q4RA58"/>
<dbReference type="PANTHER" id="PTHR12844">
    <property type="entry name" value="CONNECTOR ENCHANCER OF KINASE SUPPRESSOR OF RAS"/>
    <property type="match status" value="1"/>
</dbReference>
<feature type="compositionally biased region" description="Pro residues" evidence="2">
    <location>
        <begin position="453"/>
        <end position="469"/>
    </location>
</feature>
<dbReference type="InterPro" id="IPR013761">
    <property type="entry name" value="SAM/pointed_sf"/>
</dbReference>
<dbReference type="Gene3D" id="2.30.42.10">
    <property type="match status" value="1"/>
</dbReference>
<dbReference type="OMA" id="CYNIAEQ"/>
<reference evidence="6" key="2">
    <citation type="submission" date="2004-02" db="EMBL/GenBank/DDBJ databases">
        <authorList>
            <consortium name="Genoscope"/>
            <consortium name="Whitehead Institute Centre for Genome Research"/>
        </authorList>
    </citation>
    <scope>NUCLEOTIDE SEQUENCE</scope>
</reference>
<organism evidence="6">
    <name type="scientific">Tetraodon nigroviridis</name>
    <name type="common">Spotted green pufferfish</name>
    <name type="synonym">Chelonodon nigroviridis</name>
    <dbReference type="NCBI Taxonomy" id="99883"/>
    <lineage>
        <taxon>Eukaryota</taxon>
        <taxon>Metazoa</taxon>
        <taxon>Chordata</taxon>
        <taxon>Craniata</taxon>
        <taxon>Vertebrata</taxon>
        <taxon>Euteleostomi</taxon>
        <taxon>Actinopterygii</taxon>
        <taxon>Neopterygii</taxon>
        <taxon>Teleostei</taxon>
        <taxon>Neoteleostei</taxon>
        <taxon>Acanthomorphata</taxon>
        <taxon>Eupercaria</taxon>
        <taxon>Tetraodontiformes</taxon>
        <taxon>Tetradontoidea</taxon>
        <taxon>Tetraodontidae</taxon>
        <taxon>Tetraodon</taxon>
    </lineage>
</organism>
<reference evidence="7" key="3">
    <citation type="submission" date="2025-05" db="UniProtKB">
        <authorList>
            <consortium name="Ensembl"/>
        </authorList>
    </citation>
    <scope>IDENTIFICATION</scope>
</reference>
<dbReference type="InterPro" id="IPR051566">
    <property type="entry name" value="CNKSR"/>
</dbReference>
<dbReference type="Ensembl" id="ENSTNIT00000023313.1">
    <property type="protein sequence ID" value="ENSTNIP00000023071.1"/>
    <property type="gene ID" value="ENSTNIG00000019806.1"/>
</dbReference>
<evidence type="ECO:0000313" key="6">
    <source>
        <dbReference type="EMBL" id="CAG14725.1"/>
    </source>
</evidence>
<sequence length="469" mass="50701">GLDDSLQQYTASFQRQQVDGDKLLKMSHQELLSLGVMRVGHQELILEACDLLCALTKGDEGFLKEQFREKPTKPKWEPEISVSVPTGSREAVGAALMMMMMLLLPLCSSWDVCSGYQSKQARPGQARPGQARPAHAHVLTQPAGMNYGVESDNLKTVVGKMRAAHHNLSAAVCQRRKNPAYHSQVSHQPSNHFLTAVVELIAAAKSLLAWLDRAPLSGASDFTSTKSRIVQLCLELTSTVQKNCTVYEIEEKILEVSRALNAICQKTVHVTSDPSGGELACLEEVHISSVKPGEGLGIYIQSTYDGLHVITGTTENSPAEKTQRIHAGDEVVQVNQQTVGHLEIPAPLQPCCLRSFGCRRPLQAPVLTAAPSSPLWLVQVGWQLKHLVEKLRAESGGVVMVLKKRPAGSLAPLSAEEPALAASTCTELSGCLHTSAPGFRRCEEQKDVHAGPARPPCPHGCPLTPVSPT</sequence>
<accession>Q4RA58</accession>
<evidence type="ECO:0000259" key="3">
    <source>
        <dbReference type="PROSITE" id="PS50105"/>
    </source>
</evidence>
<dbReference type="PROSITE" id="PS50106">
    <property type="entry name" value="PDZ"/>
    <property type="match status" value="1"/>
</dbReference>
<feature type="domain" description="CRIC" evidence="5">
    <location>
        <begin position="153"/>
        <end position="247"/>
    </location>
</feature>
<dbReference type="Gene3D" id="1.10.150.50">
    <property type="entry name" value="Transcription Factor, Ets-1"/>
    <property type="match status" value="1"/>
</dbReference>
<gene>
    <name evidence="6" type="ORF">GSTENG00038685001</name>
</gene>
<dbReference type="KEGG" id="tng:GSTEN00038685G001"/>
<dbReference type="GeneTree" id="ENSGT00940000163429"/>
<feature type="domain" description="SAM" evidence="3">
    <location>
        <begin position="1"/>
        <end position="55"/>
    </location>
</feature>
<dbReference type="EMBL" id="CAAE01024437">
    <property type="protein sequence ID" value="CAG14725.1"/>
    <property type="molecule type" value="Genomic_DNA"/>
</dbReference>
<dbReference type="Pfam" id="PF00595">
    <property type="entry name" value="PDZ"/>
    <property type="match status" value="1"/>
</dbReference>
<comment type="similarity">
    <text evidence="1">Belongs to the CNKSR family.</text>
</comment>
<evidence type="ECO:0000259" key="5">
    <source>
        <dbReference type="PROSITE" id="PS51290"/>
    </source>
</evidence>
<dbReference type="PROSITE" id="PS51290">
    <property type="entry name" value="CRIC"/>
    <property type="match status" value="1"/>
</dbReference>
<dbReference type="PANTHER" id="PTHR12844:SF17">
    <property type="entry name" value="CONNECTOR ENHANCER OF KINASE SUPPRESSOR OF RAS 3"/>
    <property type="match status" value="1"/>
</dbReference>
<evidence type="ECO:0000259" key="4">
    <source>
        <dbReference type="PROSITE" id="PS50106"/>
    </source>
</evidence>
<feature type="domain" description="PDZ" evidence="4">
    <location>
        <begin position="284"/>
        <end position="339"/>
    </location>
</feature>
<dbReference type="InterPro" id="IPR001660">
    <property type="entry name" value="SAM"/>
</dbReference>
<evidence type="ECO:0000256" key="1">
    <source>
        <dbReference type="ARBA" id="ARBA00009498"/>
    </source>
</evidence>
<dbReference type="SUPFAM" id="SSF50156">
    <property type="entry name" value="PDZ domain-like"/>
    <property type="match status" value="1"/>
</dbReference>
<dbReference type="InterPro" id="IPR017874">
    <property type="entry name" value="CRIC_domain"/>
</dbReference>
<dbReference type="Proteomes" id="UP000007303">
    <property type="component" value="Unassembled WGS sequence"/>
</dbReference>